<evidence type="ECO:0000256" key="10">
    <source>
        <dbReference type="ARBA" id="ARBA00022840"/>
    </source>
</evidence>
<dbReference type="PROSITE" id="PS00690">
    <property type="entry name" value="DEAH_ATP_HELICASE"/>
    <property type="match status" value="1"/>
</dbReference>
<dbReference type="Gene3D" id="3.40.50.300">
    <property type="entry name" value="P-loop containing nucleotide triphosphate hydrolases"/>
    <property type="match status" value="3"/>
</dbReference>
<keyword evidence="14" id="KW-0539">Nucleus</keyword>
<evidence type="ECO:0000256" key="22">
    <source>
        <dbReference type="SAM" id="Coils"/>
    </source>
</evidence>
<proteinExistence type="inferred from homology"/>
<evidence type="ECO:0000256" key="6">
    <source>
        <dbReference type="ARBA" id="ARBA00022723"/>
    </source>
</evidence>
<organism evidence="25 26">
    <name type="scientific">Tieghemiomyces parasiticus</name>
    <dbReference type="NCBI Taxonomy" id="78921"/>
    <lineage>
        <taxon>Eukaryota</taxon>
        <taxon>Fungi</taxon>
        <taxon>Fungi incertae sedis</taxon>
        <taxon>Zoopagomycota</taxon>
        <taxon>Kickxellomycotina</taxon>
        <taxon>Dimargaritomycetes</taxon>
        <taxon>Dimargaritales</taxon>
        <taxon>Dimargaritaceae</taxon>
        <taxon>Tieghemiomyces</taxon>
    </lineage>
</organism>
<evidence type="ECO:0000256" key="5">
    <source>
        <dbReference type="ARBA" id="ARBA00017386"/>
    </source>
</evidence>
<keyword evidence="10" id="KW-0067">ATP-binding</keyword>
<evidence type="ECO:0000313" key="25">
    <source>
        <dbReference type="EMBL" id="KAJ1914249.1"/>
    </source>
</evidence>
<evidence type="ECO:0000256" key="23">
    <source>
        <dbReference type="SAM" id="MobiDB-lite"/>
    </source>
</evidence>
<evidence type="ECO:0000256" key="4">
    <source>
        <dbReference type="ARBA" id="ARBA00016387"/>
    </source>
</evidence>
<dbReference type="InterPro" id="IPR045028">
    <property type="entry name" value="DinG/Rad3-like"/>
</dbReference>
<dbReference type="InterPro" id="IPR006555">
    <property type="entry name" value="ATP-dep_Helicase_C"/>
</dbReference>
<sequence>MLQPDHDDAADPRLAAPADVAAFRFPYTPYTIQADFMRNLYEAIEHRRIGIFESPTGTGKTLSLICGALTWLADHNRRLELNQQFLKEKISAANSAGDPDWVIFQELESQIAEQKRQQAEVQVRRAERRAKVEAWESARRAKRRRPAPQQSETNSPTAADQDDDLLVDPYASDTESTLVGEDGYTAAVRHYDQSLQAARSRSGADDPETFGGGDKVTRIYFTSRTHSQLAQMVHEVRKTAYADGIRITSLGSRRTLCIHDPVRQLKSMQRINETCLDLQKKGLAANRRCPHYPAEPRQLLEFQDHALASIHDIEELVTVGRELGICPYYGTRASLPEVEVSLREAEPMGDGVPTRVLPEPTSPALQSAEPLVTLPYNLLLQKSAREALGINLKDAVVIVDEAHNLVDTITQIHSAILTLDQVNRAASQLTAYLQKYKSRLKGSNAIYIRQVLHLLAALRKFLGSGGRGLIDLNPAGGDTAAAVATATSHLLKPNELLGQLQIDNVNLFKVQKYLIESQIGKKLNMFIDRRREQEAKGGAPLSRPTGSPDLKRTEAGGDETEEWASQRSTLPLVESFLMCLTHTDQDGRVILSLTPATPTSVPQPHLKYVLLNPHESFQVIADEARSVILAGGTMEPVDELLALLCRDTPANHIHRFNCGHVVPATSLLALTVDKGPTGRPFKFLADARGDAALTQELGQTLLNLCNIIPNGLVCFFPSYAYLHQVHAEWQRSGMLNRLHRKKAIFTEPQTSTEVEAMLAQYSSAAMGKATTGNNGDDARDKKSEQANGALLLSVVGGKMSEGINFGDELGRGVVMVGLPFANLGSLELQEKIRFVAAEPGTGTTPSQTESLATVHVPCPDIHTVLQTPKAKLYYENLCMKAVNQSIGRAIRHRGDYAVIVMLDQRFNTPRIYTKLPTWIGQRRVACPTFGPMMAQIARFFRERSAPHAQPM</sequence>
<comment type="subcellular location">
    <subcellularLocation>
        <location evidence="2">Nucleus</location>
    </subcellularLocation>
</comment>
<dbReference type="GO" id="GO:0016818">
    <property type="term" value="F:hydrolase activity, acting on acid anhydrides, in phosphorus-containing anhydrides"/>
    <property type="evidence" value="ECO:0007669"/>
    <property type="project" value="InterPro"/>
</dbReference>
<accession>A0A9W7ZR49</accession>
<evidence type="ECO:0000256" key="7">
    <source>
        <dbReference type="ARBA" id="ARBA00022741"/>
    </source>
</evidence>
<dbReference type="SMART" id="SM00491">
    <property type="entry name" value="HELICc2"/>
    <property type="match status" value="1"/>
</dbReference>
<dbReference type="InterPro" id="IPR027417">
    <property type="entry name" value="P-loop_NTPase"/>
</dbReference>
<evidence type="ECO:0000256" key="2">
    <source>
        <dbReference type="ARBA" id="ARBA00004123"/>
    </source>
</evidence>
<dbReference type="InterPro" id="IPR010614">
    <property type="entry name" value="RAD3-like_helicase_DEAD"/>
</dbReference>
<dbReference type="GO" id="GO:0046872">
    <property type="term" value="F:metal ion binding"/>
    <property type="evidence" value="ECO:0007669"/>
    <property type="project" value="UniProtKB-KW"/>
</dbReference>
<evidence type="ECO:0000256" key="20">
    <source>
        <dbReference type="ARBA" id="ARBA00045702"/>
    </source>
</evidence>
<evidence type="ECO:0000256" key="14">
    <source>
        <dbReference type="ARBA" id="ARBA00023242"/>
    </source>
</evidence>
<dbReference type="NCBIfam" id="TIGR00604">
    <property type="entry name" value="rad3"/>
    <property type="match status" value="1"/>
</dbReference>
<comment type="caution">
    <text evidence="25">The sequence shown here is derived from an EMBL/GenBank/DDBJ whole genome shotgun (WGS) entry which is preliminary data.</text>
</comment>
<dbReference type="Pfam" id="PF06733">
    <property type="entry name" value="DEAD_2"/>
    <property type="match status" value="2"/>
</dbReference>
<dbReference type="AlphaFoldDB" id="A0A9W7ZR49"/>
<keyword evidence="22" id="KW-0175">Coiled coil</keyword>
<dbReference type="GO" id="GO:0003677">
    <property type="term" value="F:DNA binding"/>
    <property type="evidence" value="ECO:0007669"/>
    <property type="project" value="InterPro"/>
</dbReference>
<dbReference type="CDD" id="cd18788">
    <property type="entry name" value="SF2_C_XPD"/>
    <property type="match status" value="1"/>
</dbReference>
<dbReference type="PANTHER" id="PTHR11472:SF41">
    <property type="entry name" value="ATP-DEPENDENT DNA HELICASE DDX11-RELATED"/>
    <property type="match status" value="1"/>
</dbReference>
<keyword evidence="12" id="KW-0411">Iron-sulfur</keyword>
<evidence type="ECO:0000256" key="13">
    <source>
        <dbReference type="ARBA" id="ARBA00023235"/>
    </source>
</evidence>
<dbReference type="InterPro" id="IPR014013">
    <property type="entry name" value="Helic_SF1/SF2_ATP-bd_DinG/Rad3"/>
</dbReference>
<keyword evidence="7" id="KW-0547">Nucleotide-binding</keyword>
<comment type="cofactor">
    <cofactor evidence="1">
        <name>[4Fe-4S] cluster</name>
        <dbReference type="ChEBI" id="CHEBI:49883"/>
    </cofactor>
</comment>
<dbReference type="PROSITE" id="PS51193">
    <property type="entry name" value="HELICASE_ATP_BIND_2"/>
    <property type="match status" value="1"/>
</dbReference>
<dbReference type="EMBL" id="JANBPT010000695">
    <property type="protein sequence ID" value="KAJ1914249.1"/>
    <property type="molecule type" value="Genomic_DNA"/>
</dbReference>
<comment type="similarity">
    <text evidence="3">Belongs to the DEAD box helicase family. DEAH subfamily. DDX11/CHL1 sub-subfamily.</text>
</comment>
<keyword evidence="15" id="KW-0131">Cell cycle</keyword>
<evidence type="ECO:0000256" key="3">
    <source>
        <dbReference type="ARBA" id="ARBA00008435"/>
    </source>
</evidence>
<evidence type="ECO:0000256" key="1">
    <source>
        <dbReference type="ARBA" id="ARBA00001966"/>
    </source>
</evidence>
<dbReference type="EC" id="5.6.2.3" evidence="17"/>
<evidence type="ECO:0000256" key="17">
    <source>
        <dbReference type="ARBA" id="ARBA00044969"/>
    </source>
</evidence>
<dbReference type="Proteomes" id="UP001150569">
    <property type="component" value="Unassembled WGS sequence"/>
</dbReference>
<comment type="catalytic activity">
    <reaction evidence="21">
        <text>ATP + H2O = ADP + phosphate + H(+)</text>
        <dbReference type="Rhea" id="RHEA:13065"/>
        <dbReference type="ChEBI" id="CHEBI:15377"/>
        <dbReference type="ChEBI" id="CHEBI:15378"/>
        <dbReference type="ChEBI" id="CHEBI:30616"/>
        <dbReference type="ChEBI" id="CHEBI:43474"/>
        <dbReference type="ChEBI" id="CHEBI:456216"/>
        <dbReference type="EC" id="5.6.2.3"/>
    </reaction>
</comment>
<dbReference type="GO" id="GO:0006139">
    <property type="term" value="P:nucleobase-containing compound metabolic process"/>
    <property type="evidence" value="ECO:0007669"/>
    <property type="project" value="InterPro"/>
</dbReference>
<evidence type="ECO:0000313" key="26">
    <source>
        <dbReference type="Proteomes" id="UP001150569"/>
    </source>
</evidence>
<keyword evidence="6" id="KW-0479">Metal-binding</keyword>
<dbReference type="GO" id="GO:0005524">
    <property type="term" value="F:ATP binding"/>
    <property type="evidence" value="ECO:0007669"/>
    <property type="project" value="UniProtKB-KW"/>
</dbReference>
<dbReference type="SMART" id="SM00488">
    <property type="entry name" value="DEXDc2"/>
    <property type="match status" value="1"/>
</dbReference>
<feature type="coiled-coil region" evidence="22">
    <location>
        <begin position="76"/>
        <end position="129"/>
    </location>
</feature>
<feature type="region of interest" description="Disordered" evidence="23">
    <location>
        <begin position="132"/>
        <end position="164"/>
    </location>
</feature>
<name>A0A9W7ZR49_9FUNG</name>
<protein>
    <recommendedName>
        <fullName evidence="5">ATP-dependent DNA helicase CHL1</fullName>
        <ecNumber evidence="17">5.6.2.3</ecNumber>
    </recommendedName>
    <alternativeName>
        <fullName evidence="4">ATP-dependent DNA helicase chl1</fullName>
    </alternativeName>
    <alternativeName>
        <fullName evidence="16">Chromosome loss protein 1</fullName>
    </alternativeName>
    <alternativeName>
        <fullName evidence="18 19">DNA 5'-3' helicase CHL1</fullName>
    </alternativeName>
</protein>
<dbReference type="GO" id="GO:0051536">
    <property type="term" value="F:iron-sulfur cluster binding"/>
    <property type="evidence" value="ECO:0007669"/>
    <property type="project" value="UniProtKB-KW"/>
</dbReference>
<dbReference type="GO" id="GO:0034085">
    <property type="term" value="P:establishment of sister chromatid cohesion"/>
    <property type="evidence" value="ECO:0007669"/>
    <property type="project" value="TreeGrafter"/>
</dbReference>
<gene>
    <name evidence="25" type="primary">CHL1_1</name>
    <name evidence="25" type="ORF">IWQ60_008882</name>
</gene>
<keyword evidence="9 25" id="KW-0347">Helicase</keyword>
<evidence type="ECO:0000256" key="19">
    <source>
        <dbReference type="ARBA" id="ARBA00045008"/>
    </source>
</evidence>
<dbReference type="InterPro" id="IPR002464">
    <property type="entry name" value="DNA/RNA_helicase_DEAH_CS"/>
</dbReference>
<comment type="function">
    <text evidence="20">ATP-dependent DNA helicase important for chromosome transmission and normal cell cycle progression in G(2)/M. May have a role in changing DNA topology to allow the loading of proteins involved in maintaining sister chromatid cohesion in the vicinity of the centromeres. Has a specific role in chromosome segregation during meiosis II.</text>
</comment>
<keyword evidence="26" id="KW-1185">Reference proteome</keyword>
<keyword evidence="13" id="KW-0413">Isomerase</keyword>
<evidence type="ECO:0000256" key="18">
    <source>
        <dbReference type="ARBA" id="ARBA00044998"/>
    </source>
</evidence>
<evidence type="ECO:0000256" key="11">
    <source>
        <dbReference type="ARBA" id="ARBA00023004"/>
    </source>
</evidence>
<dbReference type="SUPFAM" id="SSF52540">
    <property type="entry name" value="P-loop containing nucleoside triphosphate hydrolases"/>
    <property type="match status" value="1"/>
</dbReference>
<dbReference type="GO" id="GO:0006974">
    <property type="term" value="P:DNA damage response"/>
    <property type="evidence" value="ECO:0007669"/>
    <property type="project" value="UniProtKB-ARBA"/>
</dbReference>
<dbReference type="OrthoDB" id="267079at2759"/>
<feature type="compositionally biased region" description="Polar residues" evidence="23">
    <location>
        <begin position="149"/>
        <end position="158"/>
    </location>
</feature>
<evidence type="ECO:0000259" key="24">
    <source>
        <dbReference type="PROSITE" id="PS51193"/>
    </source>
</evidence>
<evidence type="ECO:0000256" key="8">
    <source>
        <dbReference type="ARBA" id="ARBA00022801"/>
    </source>
</evidence>
<dbReference type="InterPro" id="IPR013020">
    <property type="entry name" value="Rad3/Chl1-like"/>
</dbReference>
<keyword evidence="11" id="KW-0408">Iron</keyword>
<evidence type="ECO:0000256" key="16">
    <source>
        <dbReference type="ARBA" id="ARBA00029709"/>
    </source>
</evidence>
<keyword evidence="8 25" id="KW-0378">Hydrolase</keyword>
<dbReference type="GO" id="GO:0005634">
    <property type="term" value="C:nucleus"/>
    <property type="evidence" value="ECO:0007669"/>
    <property type="project" value="UniProtKB-SubCell"/>
</dbReference>
<dbReference type="GO" id="GO:0043139">
    <property type="term" value="F:5'-3' DNA helicase activity"/>
    <property type="evidence" value="ECO:0007669"/>
    <property type="project" value="UniProtKB-EC"/>
</dbReference>
<dbReference type="InterPro" id="IPR006554">
    <property type="entry name" value="Helicase-like_DEXD_c2"/>
</dbReference>
<dbReference type="PANTHER" id="PTHR11472">
    <property type="entry name" value="DNA REPAIR DEAD HELICASE RAD3/XP-D SUBFAMILY MEMBER"/>
    <property type="match status" value="1"/>
</dbReference>
<evidence type="ECO:0000256" key="9">
    <source>
        <dbReference type="ARBA" id="ARBA00022806"/>
    </source>
</evidence>
<evidence type="ECO:0000256" key="15">
    <source>
        <dbReference type="ARBA" id="ARBA00023306"/>
    </source>
</evidence>
<evidence type="ECO:0000256" key="12">
    <source>
        <dbReference type="ARBA" id="ARBA00023014"/>
    </source>
</evidence>
<dbReference type="Pfam" id="PF13307">
    <property type="entry name" value="Helicase_C_2"/>
    <property type="match status" value="1"/>
</dbReference>
<reference evidence="25" key="1">
    <citation type="submission" date="2022-07" db="EMBL/GenBank/DDBJ databases">
        <title>Phylogenomic reconstructions and comparative analyses of Kickxellomycotina fungi.</title>
        <authorList>
            <person name="Reynolds N.K."/>
            <person name="Stajich J.E."/>
            <person name="Barry K."/>
            <person name="Grigoriev I.V."/>
            <person name="Crous P."/>
            <person name="Smith M.E."/>
        </authorList>
    </citation>
    <scope>NUCLEOTIDE SEQUENCE</scope>
    <source>
        <strain evidence="25">RSA 861</strain>
    </source>
</reference>
<feature type="region of interest" description="Disordered" evidence="23">
    <location>
        <begin position="533"/>
        <end position="564"/>
    </location>
</feature>
<evidence type="ECO:0000256" key="21">
    <source>
        <dbReference type="ARBA" id="ARBA00048954"/>
    </source>
</evidence>
<feature type="domain" description="Helicase ATP-binding" evidence="24">
    <location>
        <begin position="19"/>
        <end position="452"/>
    </location>
</feature>